<keyword evidence="8" id="KW-0630">Potassium</keyword>
<keyword evidence="3" id="KW-0813">Transport</keyword>
<feature type="transmembrane region" description="Helical" evidence="13">
    <location>
        <begin position="113"/>
        <end position="134"/>
    </location>
</feature>
<dbReference type="InterPro" id="IPR003148">
    <property type="entry name" value="RCK_N"/>
</dbReference>
<dbReference type="SUPFAM" id="SSF51735">
    <property type="entry name" value="NAD(P)-binding Rossmann-fold domains"/>
    <property type="match status" value="1"/>
</dbReference>
<name>A0ABW2IIT3_9PROT</name>
<keyword evidence="11 13" id="KW-0472">Membrane</keyword>
<keyword evidence="9 13" id="KW-1133">Transmembrane helix</keyword>
<dbReference type="Gene3D" id="3.40.50.720">
    <property type="entry name" value="NAD(P)-binding Rossmann-like Domain"/>
    <property type="match status" value="1"/>
</dbReference>
<keyword evidence="10" id="KW-0406">Ion transport</keyword>
<organism evidence="15 16">
    <name type="scientific">Hirschia litorea</name>
    <dbReference type="NCBI Taxonomy" id="1199156"/>
    <lineage>
        <taxon>Bacteria</taxon>
        <taxon>Pseudomonadati</taxon>
        <taxon>Pseudomonadota</taxon>
        <taxon>Alphaproteobacteria</taxon>
        <taxon>Hyphomonadales</taxon>
        <taxon>Hyphomonadaceae</taxon>
        <taxon>Hirschia</taxon>
    </lineage>
</organism>
<evidence type="ECO:0000256" key="6">
    <source>
        <dbReference type="ARBA" id="ARBA00022538"/>
    </source>
</evidence>
<evidence type="ECO:0000256" key="12">
    <source>
        <dbReference type="SAM" id="MobiDB-lite"/>
    </source>
</evidence>
<dbReference type="RefSeq" id="WP_382166191.1">
    <property type="nucleotide sequence ID" value="NZ_JBHTBR010000002.1"/>
</dbReference>
<dbReference type="InterPro" id="IPR004771">
    <property type="entry name" value="K/H_exchanger"/>
</dbReference>
<evidence type="ECO:0000256" key="13">
    <source>
        <dbReference type="SAM" id="Phobius"/>
    </source>
</evidence>
<dbReference type="InterPro" id="IPR006153">
    <property type="entry name" value="Cation/H_exchanger_TM"/>
</dbReference>
<dbReference type="Proteomes" id="UP001596492">
    <property type="component" value="Unassembled WGS sequence"/>
</dbReference>
<comment type="subcellular location">
    <subcellularLocation>
        <location evidence="1">Membrane</location>
        <topology evidence="1">Multi-pass membrane protein</topology>
    </subcellularLocation>
</comment>
<feature type="transmembrane region" description="Helical" evidence="13">
    <location>
        <begin position="85"/>
        <end position="107"/>
    </location>
</feature>
<dbReference type="PRINTS" id="PR00335">
    <property type="entry name" value="KUPTAKETRKA"/>
</dbReference>
<evidence type="ECO:0000256" key="11">
    <source>
        <dbReference type="ARBA" id="ARBA00023136"/>
    </source>
</evidence>
<dbReference type="Pfam" id="PF00999">
    <property type="entry name" value="Na_H_Exchanger"/>
    <property type="match status" value="1"/>
</dbReference>
<gene>
    <name evidence="15" type="ORF">ACFQS8_05130</name>
</gene>
<evidence type="ECO:0000256" key="9">
    <source>
        <dbReference type="ARBA" id="ARBA00022989"/>
    </source>
</evidence>
<evidence type="ECO:0000256" key="10">
    <source>
        <dbReference type="ARBA" id="ARBA00023065"/>
    </source>
</evidence>
<evidence type="ECO:0000313" key="15">
    <source>
        <dbReference type="EMBL" id="MFC7290988.1"/>
    </source>
</evidence>
<evidence type="ECO:0000259" key="14">
    <source>
        <dbReference type="PROSITE" id="PS51201"/>
    </source>
</evidence>
<sequence>MSDFLLLAFIFLCAGVVAVPIASRLGLGSVLGYLIAGIVISPLLTLLHVDVMSIQHFAEFGVVMMLFLVGLELEPKLLWKMRIRLMGLGGGQVFCTAILIMVISIAFGLGWKVSLAIGLVLALSSTAIVLQTLNEKGLMKSDGGQSAFSVLLFQDIAIIPMLAMMPLLASPEIAEAAAQAMGHAAEGNDHGSDYSLVRHLNAWQTTLVSLGAVAIVVLGGNYLTRPIFRFISAAHLRELFTAAALMLIIGISLLMNLVGLSPALGAFLAGVVLANSEYRHELESDVEPFKGILLGIFFITVGARIDFELLFSNFANVIGLTFGLILLKASVLMVLAYIFNIRGQHKWLFALGLAQAGEFGFVLLSFVVTNHIIPAYIADQLMLVVALSMLITPCLFIIYDKLIAPQFNKSQTREADTIHTKSKIIMAGRGRMGSIVDRMLRSAGYDSTVIDYSSKHLDILRAFGVDHTYFGDATRPDLLHAAGIEDAKILIVLIDQKAQINKLVKYAATHYPDLHIIARAVDRDHVYELWSLGCRDIVRETYDSSLRIGRSTLEALGHSYDIAEEIKNTFDAWDREAMRETADAYDINIPAYQNKAFLAKVRQMLEEREPELRRKISDIKAKKPASSSEDMDQTSKLKS</sequence>
<feature type="transmembrane region" description="Helical" evidence="13">
    <location>
        <begin position="380"/>
        <end position="399"/>
    </location>
</feature>
<evidence type="ECO:0000256" key="3">
    <source>
        <dbReference type="ARBA" id="ARBA00022448"/>
    </source>
</evidence>
<dbReference type="PANTHER" id="PTHR46157:SF4">
    <property type="entry name" value="K(+) EFFLUX ANTIPORTER 3, CHLOROPLASTIC"/>
    <property type="match status" value="1"/>
</dbReference>
<evidence type="ECO:0000256" key="7">
    <source>
        <dbReference type="ARBA" id="ARBA00022692"/>
    </source>
</evidence>
<keyword evidence="16" id="KW-1185">Reference proteome</keyword>
<proteinExistence type="inferred from homology"/>
<evidence type="ECO:0000256" key="1">
    <source>
        <dbReference type="ARBA" id="ARBA00004141"/>
    </source>
</evidence>
<dbReference type="PROSITE" id="PS51201">
    <property type="entry name" value="RCK_N"/>
    <property type="match status" value="1"/>
</dbReference>
<comment type="caution">
    <text evidence="15">The sequence shown here is derived from an EMBL/GenBank/DDBJ whole genome shotgun (WGS) entry which is preliminary data.</text>
</comment>
<feature type="transmembrane region" description="Helical" evidence="13">
    <location>
        <begin position="6"/>
        <end position="23"/>
    </location>
</feature>
<dbReference type="InterPro" id="IPR006036">
    <property type="entry name" value="K_uptake_TrkA"/>
</dbReference>
<keyword evidence="7 13" id="KW-0812">Transmembrane</keyword>
<dbReference type="NCBIfam" id="TIGR00932">
    <property type="entry name" value="2a37"/>
    <property type="match status" value="1"/>
</dbReference>
<feature type="transmembrane region" description="Helical" evidence="13">
    <location>
        <begin position="54"/>
        <end position="73"/>
    </location>
</feature>
<protein>
    <submittedName>
        <fullName evidence="15">Monovalent cation:proton antiporter-2 (CPA2) family protein</fullName>
    </submittedName>
</protein>
<keyword evidence="6" id="KW-0633">Potassium transport</keyword>
<dbReference type="InterPro" id="IPR036291">
    <property type="entry name" value="NAD(P)-bd_dom_sf"/>
</dbReference>
<comment type="similarity">
    <text evidence="2">Belongs to the monovalent cation:proton antiporter 2 (CPA2) transporter (TC 2.A.37) family.</text>
</comment>
<feature type="transmembrane region" description="Helical" evidence="13">
    <location>
        <begin position="347"/>
        <end position="368"/>
    </location>
</feature>
<reference evidence="16" key="1">
    <citation type="journal article" date="2019" name="Int. J. Syst. Evol. Microbiol.">
        <title>The Global Catalogue of Microorganisms (GCM) 10K type strain sequencing project: providing services to taxonomists for standard genome sequencing and annotation.</title>
        <authorList>
            <consortium name="The Broad Institute Genomics Platform"/>
            <consortium name="The Broad Institute Genome Sequencing Center for Infectious Disease"/>
            <person name="Wu L."/>
            <person name="Ma J."/>
        </authorList>
    </citation>
    <scope>NUCLEOTIDE SEQUENCE [LARGE SCALE GENOMIC DNA]</scope>
    <source>
        <strain evidence="16">CCUG 51308</strain>
    </source>
</reference>
<evidence type="ECO:0000256" key="8">
    <source>
        <dbReference type="ARBA" id="ARBA00022958"/>
    </source>
</evidence>
<evidence type="ECO:0000256" key="4">
    <source>
        <dbReference type="ARBA" id="ARBA00022449"/>
    </source>
</evidence>
<evidence type="ECO:0000256" key="2">
    <source>
        <dbReference type="ARBA" id="ARBA00005551"/>
    </source>
</evidence>
<dbReference type="InterPro" id="IPR038770">
    <property type="entry name" value="Na+/solute_symporter_sf"/>
</dbReference>
<feature type="transmembrane region" description="Helical" evidence="13">
    <location>
        <begin position="317"/>
        <end position="340"/>
    </location>
</feature>
<feature type="region of interest" description="Disordered" evidence="12">
    <location>
        <begin position="609"/>
        <end position="639"/>
    </location>
</feature>
<evidence type="ECO:0000313" key="16">
    <source>
        <dbReference type="Proteomes" id="UP001596492"/>
    </source>
</evidence>
<keyword evidence="4" id="KW-0050">Antiport</keyword>
<feature type="transmembrane region" description="Helical" evidence="13">
    <location>
        <begin position="146"/>
        <end position="169"/>
    </location>
</feature>
<keyword evidence="5" id="KW-1003">Cell membrane</keyword>
<evidence type="ECO:0000256" key="5">
    <source>
        <dbReference type="ARBA" id="ARBA00022475"/>
    </source>
</evidence>
<dbReference type="EMBL" id="JBHTBR010000002">
    <property type="protein sequence ID" value="MFC7290988.1"/>
    <property type="molecule type" value="Genomic_DNA"/>
</dbReference>
<dbReference type="PANTHER" id="PTHR46157">
    <property type="entry name" value="K(+) EFFLUX ANTIPORTER 3, CHLOROPLASTIC"/>
    <property type="match status" value="1"/>
</dbReference>
<feature type="transmembrane region" description="Helical" evidence="13">
    <location>
        <begin position="202"/>
        <end position="224"/>
    </location>
</feature>
<dbReference type="Gene3D" id="1.20.1530.20">
    <property type="match status" value="1"/>
</dbReference>
<feature type="domain" description="RCK N-terminal" evidence="14">
    <location>
        <begin position="421"/>
        <end position="539"/>
    </location>
</feature>
<accession>A0ABW2IIT3</accession>
<dbReference type="Pfam" id="PF02254">
    <property type="entry name" value="TrkA_N"/>
    <property type="match status" value="1"/>
</dbReference>
<feature type="transmembrane region" description="Helical" evidence="13">
    <location>
        <begin position="30"/>
        <end position="48"/>
    </location>
</feature>
<feature type="compositionally biased region" description="Basic and acidic residues" evidence="12">
    <location>
        <begin position="609"/>
        <end position="621"/>
    </location>
</feature>